<accession>A0A6A6S9L3</accession>
<feature type="compositionally biased region" description="Low complexity" evidence="7">
    <location>
        <begin position="59"/>
        <end position="77"/>
    </location>
</feature>
<dbReference type="GO" id="GO:0005634">
    <property type="term" value="C:nucleus"/>
    <property type="evidence" value="ECO:0007669"/>
    <property type="project" value="UniProtKB-SubCell"/>
</dbReference>
<feature type="compositionally biased region" description="Low complexity" evidence="7">
    <location>
        <begin position="93"/>
        <end position="108"/>
    </location>
</feature>
<keyword evidence="10" id="KW-1185">Reference proteome</keyword>
<keyword evidence="3" id="KW-0158">Chromosome</keyword>
<dbReference type="Pfam" id="PF12231">
    <property type="entry name" value="Rif1_N"/>
    <property type="match status" value="1"/>
</dbReference>
<comment type="subcellular location">
    <subcellularLocation>
        <location evidence="2">Chromosome</location>
        <location evidence="2">Telomere</location>
    </subcellularLocation>
    <subcellularLocation>
        <location evidence="1">Nucleus</location>
    </subcellularLocation>
</comment>
<evidence type="ECO:0000256" key="5">
    <source>
        <dbReference type="ARBA" id="ARBA00023242"/>
    </source>
</evidence>
<evidence type="ECO:0000259" key="8">
    <source>
        <dbReference type="Pfam" id="PF12231"/>
    </source>
</evidence>
<feature type="compositionally biased region" description="Low complexity" evidence="7">
    <location>
        <begin position="1152"/>
        <end position="1161"/>
    </location>
</feature>
<sequence length="1766" mass="195327">MVSRFEALCVRPPTPPPSKDLDTAGDDADDLLDFLSDPFAAHAAHSKTPIAALGAAKPLLSTPQTSPSSDAAIPSSSGRRKKRVNFDSVACAIPSASAPRPSSRTATPLHSSPLRPLPQTRLSKPLKSILKPMDAASTPPPANESTPAHKYKSFAEMLESIMKQLASPTRASRCDAYHALHRTMQAYDKIPDMQALQDKMTLLTQFVRRDVQAVGINGSGLDSQLVGQALKLLMALVRISELRPAMTDDFCIFIVERIIQVASDKDMPKTIVNTHLAMIMQQNFRPRVMTAARVERTLDFLDNIQDRITGQSVLAYRIRIYRKLIQQKPEVMAKHTERWFKHTVQSLLSPQKDINQSALDTAITAAKTIGADRHVSKGVLTVLNQPRKDGDTIAKTVIKELEKMLASENAVLVPQVWSAITALLTGSLKLLPALADWLKLFHECLNSQDEAVKVHVNVAFGFLIHALNIQEDTEAKWTKVCLALPRYQLQHPRRGQWKTSEREAATSAYFLLLYYSLNPMASHKQLDRYWKEFVADFWTPPDSAMSPVHAMAACRVVSALLNGSRRPWDSQRALDLRPQVMMQRDELPLLDPRWVRKALAVILGFVETLLDATPWAMDDTKDEPAKTMWLSLLQSLNAASSQEVMASSETKDAIAHIINLLRRMWDTHAAQLALSQQKEDNWANKFCHLLETAIEKLGAFQFADKCIARNLQDEIEVATTPSRSRQQGPRTSPLLYFVDLLVNESEGGLADCVRLRAIKLLVEPCFKSQTTRLAKLEMLRDCCSAIKGSENAVTITFLDLVAVLMKDCIPEKLDANSRGSHQLGKEYELVVETLSLGSSRFLKQQHGQELLSYFAETVKGEAGDGAVVLAVIEKVSERILVPLSESNRRHGLPCLSVLLQVLPKMISRRTIEQARQELWPSSPNPGRNVDFDPYNFFYTATIAIGSAAYRELSAYDTEEIRGFLRALANSIRSCSIAMLAVYLRRIQETICLWVEDVDKRMQVKEQPIKDLHTEVVNLWKEACAAVERLPNKNSQTLAHLEPLITAGFSSRRHSIIIRSVATWNATFGKQDTLQYPTRLENALRQLRNAVELSLPSLEGRETDAPAPISFYDSDDGSEAPTRKFLSPRVKESPFRVNKSSRKSRSPAIPSANSRRNSTRSNPKGRLRHDNSQIQFEPIDSSPTNPFVQESQFLTERQRKVLERQGVDNNLFANIGSASSPARPKAAMSAQSPLEIHSDALSGDDLPMEDARTPLRRIPPVGPMDVFVGSSPTPRARSRNQEVLSDQTSVATPTAVRSIQILDDDELGSSPPRFERDMEPKATVFMSNDTSKDVVTDSFEYTHGNISISTSFDEGTIVYDSAQPETDDIDMADVEGGTPKIEPSDLPSSTVDLQLTAQINAEMEGHGEADDHKPSRKGGKKMEKEAFTARAARISQQSEGMEAENDTEVGSQVATPTQVHKSTRNARSISRVRGSFSSQPSQAESSPVSSVRRSSRHSTATCSPAPLSKRGRSRKAKEDVQRGSLAQTPADDGLHDNIIVATAKSPHVPTPTGTKKTRKSLPAKLQSESTLPESIRKRGVSRSASLLSHVETQSEDVVVEDTSGLKRARRSISQDVSGAKAKRLNHVRVTPKGLRSTRSSEASEDVSQEMASVGEQKEEVAQQLADGTLTSDGSQQKQSPSQQTTGEAGEVATPSRSFADRVILTPRSIINQLWDLKDKIFRSSQLVLGRQEEREIDDALFDIRRGIHAAGARRSENGGNDEGQGEQ</sequence>
<dbReference type="GO" id="GO:0140445">
    <property type="term" value="C:chromosome, telomeric repeat region"/>
    <property type="evidence" value="ECO:0007669"/>
    <property type="project" value="TreeGrafter"/>
</dbReference>
<feature type="domain" description="Telomere-associated protein Rif1 N-terminal" evidence="8">
    <location>
        <begin position="165"/>
        <end position="534"/>
    </location>
</feature>
<name>A0A6A6S9L3_9PLEO</name>
<evidence type="ECO:0000313" key="10">
    <source>
        <dbReference type="Proteomes" id="UP000799753"/>
    </source>
</evidence>
<dbReference type="InterPro" id="IPR016024">
    <property type="entry name" value="ARM-type_fold"/>
</dbReference>
<feature type="region of interest" description="Disordered" evidence="7">
    <location>
        <begin position="93"/>
        <end position="121"/>
    </location>
</feature>
<dbReference type="EMBL" id="MU006781">
    <property type="protein sequence ID" value="KAF2642874.1"/>
    <property type="molecule type" value="Genomic_DNA"/>
</dbReference>
<evidence type="ECO:0000256" key="1">
    <source>
        <dbReference type="ARBA" id="ARBA00004123"/>
    </source>
</evidence>
<feature type="region of interest" description="Disordered" evidence="7">
    <location>
        <begin position="1253"/>
        <end position="1290"/>
    </location>
</feature>
<evidence type="ECO:0000256" key="7">
    <source>
        <dbReference type="SAM" id="MobiDB-lite"/>
    </source>
</evidence>
<feature type="region of interest" description="Disordered" evidence="7">
    <location>
        <begin position="1097"/>
        <end position="1185"/>
    </location>
</feature>
<feature type="compositionally biased region" description="Low complexity" evidence="7">
    <location>
        <begin position="1474"/>
        <end position="1491"/>
    </location>
</feature>
<evidence type="ECO:0000256" key="2">
    <source>
        <dbReference type="ARBA" id="ARBA00004574"/>
    </source>
</evidence>
<gene>
    <name evidence="9" type="ORF">P280DRAFT_540852</name>
</gene>
<dbReference type="InterPro" id="IPR022031">
    <property type="entry name" value="Rif1_N"/>
</dbReference>
<feature type="region of interest" description="Disordered" evidence="7">
    <location>
        <begin position="1367"/>
        <end position="1693"/>
    </location>
</feature>
<organism evidence="9 10">
    <name type="scientific">Massarina eburnea CBS 473.64</name>
    <dbReference type="NCBI Taxonomy" id="1395130"/>
    <lineage>
        <taxon>Eukaryota</taxon>
        <taxon>Fungi</taxon>
        <taxon>Dikarya</taxon>
        <taxon>Ascomycota</taxon>
        <taxon>Pezizomycotina</taxon>
        <taxon>Dothideomycetes</taxon>
        <taxon>Pleosporomycetidae</taxon>
        <taxon>Pleosporales</taxon>
        <taxon>Massarineae</taxon>
        <taxon>Massarinaceae</taxon>
        <taxon>Massarina</taxon>
    </lineage>
</organism>
<feature type="region of interest" description="Disordered" evidence="7">
    <location>
        <begin position="59"/>
        <end position="81"/>
    </location>
</feature>
<dbReference type="SUPFAM" id="SSF48371">
    <property type="entry name" value="ARM repeat"/>
    <property type="match status" value="1"/>
</dbReference>
<evidence type="ECO:0000256" key="4">
    <source>
        <dbReference type="ARBA" id="ARBA00022895"/>
    </source>
</evidence>
<evidence type="ECO:0000256" key="3">
    <source>
        <dbReference type="ARBA" id="ARBA00022454"/>
    </source>
</evidence>
<feature type="compositionally biased region" description="Polar residues" evidence="7">
    <location>
        <begin position="1385"/>
        <end position="1398"/>
    </location>
</feature>
<evidence type="ECO:0000313" key="9">
    <source>
        <dbReference type="EMBL" id="KAF2642874.1"/>
    </source>
</evidence>
<reference evidence="9" key="1">
    <citation type="journal article" date="2020" name="Stud. Mycol.">
        <title>101 Dothideomycetes genomes: a test case for predicting lifestyles and emergence of pathogens.</title>
        <authorList>
            <person name="Haridas S."/>
            <person name="Albert R."/>
            <person name="Binder M."/>
            <person name="Bloem J."/>
            <person name="Labutti K."/>
            <person name="Salamov A."/>
            <person name="Andreopoulos B."/>
            <person name="Baker S."/>
            <person name="Barry K."/>
            <person name="Bills G."/>
            <person name="Bluhm B."/>
            <person name="Cannon C."/>
            <person name="Castanera R."/>
            <person name="Culley D."/>
            <person name="Daum C."/>
            <person name="Ezra D."/>
            <person name="Gonzalez J."/>
            <person name="Henrissat B."/>
            <person name="Kuo A."/>
            <person name="Liang C."/>
            <person name="Lipzen A."/>
            <person name="Lutzoni F."/>
            <person name="Magnuson J."/>
            <person name="Mondo S."/>
            <person name="Nolan M."/>
            <person name="Ohm R."/>
            <person name="Pangilinan J."/>
            <person name="Park H.-J."/>
            <person name="Ramirez L."/>
            <person name="Alfaro M."/>
            <person name="Sun H."/>
            <person name="Tritt A."/>
            <person name="Yoshinaga Y."/>
            <person name="Zwiers L.-H."/>
            <person name="Turgeon B."/>
            <person name="Goodwin S."/>
            <person name="Spatafora J."/>
            <person name="Crous P."/>
            <person name="Grigoriev I."/>
        </authorList>
    </citation>
    <scope>NUCLEOTIDE SEQUENCE</scope>
    <source>
        <strain evidence="9">CBS 473.64</strain>
    </source>
</reference>
<dbReference type="OrthoDB" id="5399929at2759"/>
<evidence type="ECO:0000256" key="6">
    <source>
        <dbReference type="ARBA" id="ARBA00023306"/>
    </source>
</evidence>
<feature type="compositionally biased region" description="Polar residues" evidence="7">
    <location>
        <begin position="1447"/>
        <end position="1467"/>
    </location>
</feature>
<feature type="compositionally biased region" description="Polar residues" evidence="7">
    <location>
        <begin position="1280"/>
        <end position="1290"/>
    </location>
</feature>
<keyword evidence="5" id="KW-0539">Nucleus</keyword>
<proteinExistence type="predicted"/>
<feature type="compositionally biased region" description="Basic and acidic residues" evidence="7">
    <location>
        <begin position="1402"/>
        <end position="1412"/>
    </location>
</feature>
<protein>
    <recommendedName>
        <fullName evidence="8">Telomere-associated protein Rif1 N-terminal domain-containing protein</fullName>
    </recommendedName>
</protein>
<keyword evidence="6" id="KW-0131">Cell cycle</keyword>
<keyword evidence="4" id="KW-0779">Telomere</keyword>
<feature type="region of interest" description="Disordered" evidence="7">
    <location>
        <begin position="1"/>
        <end position="28"/>
    </location>
</feature>
<dbReference type="GO" id="GO:0000723">
    <property type="term" value="P:telomere maintenance"/>
    <property type="evidence" value="ECO:0007669"/>
    <property type="project" value="TreeGrafter"/>
</dbReference>
<dbReference type="Proteomes" id="UP000799753">
    <property type="component" value="Unassembled WGS sequence"/>
</dbReference>
<dbReference type="PANTHER" id="PTHR22928:SF3">
    <property type="entry name" value="TELOMERE-ASSOCIATED PROTEIN RIF1"/>
    <property type="match status" value="1"/>
</dbReference>
<feature type="compositionally biased region" description="Low complexity" evidence="7">
    <location>
        <begin position="1673"/>
        <end position="1682"/>
    </location>
</feature>
<dbReference type="PANTHER" id="PTHR22928">
    <property type="entry name" value="TELOMERE-ASSOCIATED PROTEIN RIF1"/>
    <property type="match status" value="1"/>
</dbReference>